<gene>
    <name evidence="1" type="ORF">B0T19DRAFT_145476</name>
</gene>
<evidence type="ECO:0000313" key="1">
    <source>
        <dbReference type="EMBL" id="KAK3334048.1"/>
    </source>
</evidence>
<evidence type="ECO:0000313" key="2">
    <source>
        <dbReference type="Proteomes" id="UP001286456"/>
    </source>
</evidence>
<reference evidence="1" key="1">
    <citation type="journal article" date="2023" name="Mol. Phylogenet. Evol.">
        <title>Genome-scale phylogeny and comparative genomics of the fungal order Sordariales.</title>
        <authorList>
            <person name="Hensen N."/>
            <person name="Bonometti L."/>
            <person name="Westerberg I."/>
            <person name="Brannstrom I.O."/>
            <person name="Guillou S."/>
            <person name="Cros-Aarteil S."/>
            <person name="Calhoun S."/>
            <person name="Haridas S."/>
            <person name="Kuo A."/>
            <person name="Mondo S."/>
            <person name="Pangilinan J."/>
            <person name="Riley R."/>
            <person name="LaButti K."/>
            <person name="Andreopoulos B."/>
            <person name="Lipzen A."/>
            <person name="Chen C."/>
            <person name="Yan M."/>
            <person name="Daum C."/>
            <person name="Ng V."/>
            <person name="Clum A."/>
            <person name="Steindorff A."/>
            <person name="Ohm R.A."/>
            <person name="Martin F."/>
            <person name="Silar P."/>
            <person name="Natvig D.O."/>
            <person name="Lalanne C."/>
            <person name="Gautier V."/>
            <person name="Ament-Velasquez S.L."/>
            <person name="Kruys A."/>
            <person name="Hutchinson M.I."/>
            <person name="Powell A.J."/>
            <person name="Barry K."/>
            <person name="Miller A.N."/>
            <person name="Grigoriev I.V."/>
            <person name="Debuchy R."/>
            <person name="Gladieux P."/>
            <person name="Hiltunen Thoren M."/>
            <person name="Johannesson H."/>
        </authorList>
    </citation>
    <scope>NUCLEOTIDE SEQUENCE</scope>
    <source>
        <strain evidence="1">SMH4131-1</strain>
    </source>
</reference>
<sequence length="216" mass="24064">MPCWSVGKGSFQIVSSLGRLLALQWVQQRPRRKRRGRRDEMKIKTKMKPQRNAANLIGPSCRSTWAAHELISMLGLGSAIKVLVPHAGQPFSQPVAHLQNPKSLACVECARCRSSLSRVSTLRRGGQPRQQQHAALGLARCAFFSLCPAPCIPKPGSPVFDSKTALIVQHDKERGVQLPIAFLLFLLLEETNRCLLCQLFFFFFLCVSCLKVSLLI</sequence>
<dbReference type="AlphaFoldDB" id="A0AAE0IZE0"/>
<dbReference type="Proteomes" id="UP001286456">
    <property type="component" value="Unassembled WGS sequence"/>
</dbReference>
<reference evidence="1" key="2">
    <citation type="submission" date="2023-06" db="EMBL/GenBank/DDBJ databases">
        <authorList>
            <consortium name="Lawrence Berkeley National Laboratory"/>
            <person name="Haridas S."/>
            <person name="Hensen N."/>
            <person name="Bonometti L."/>
            <person name="Westerberg I."/>
            <person name="Brannstrom I.O."/>
            <person name="Guillou S."/>
            <person name="Cros-Aarteil S."/>
            <person name="Calhoun S."/>
            <person name="Kuo A."/>
            <person name="Mondo S."/>
            <person name="Pangilinan J."/>
            <person name="Riley R."/>
            <person name="Labutti K."/>
            <person name="Andreopoulos B."/>
            <person name="Lipzen A."/>
            <person name="Chen C."/>
            <person name="Yanf M."/>
            <person name="Daum C."/>
            <person name="Ng V."/>
            <person name="Clum A."/>
            <person name="Steindorff A."/>
            <person name="Ohm R."/>
            <person name="Martin F."/>
            <person name="Silar P."/>
            <person name="Natvig D."/>
            <person name="Lalanne C."/>
            <person name="Gautier V."/>
            <person name="Ament-Velasquez S.L."/>
            <person name="Kruys A."/>
            <person name="Hutchinson M.I."/>
            <person name="Powell A.J."/>
            <person name="Barry K."/>
            <person name="Miller A.N."/>
            <person name="Grigoriev I.V."/>
            <person name="Debuchy R."/>
            <person name="Gladieux P."/>
            <person name="Thoren M.H."/>
            <person name="Johannesson H."/>
        </authorList>
    </citation>
    <scope>NUCLEOTIDE SEQUENCE</scope>
    <source>
        <strain evidence="1">SMH4131-1</strain>
    </source>
</reference>
<comment type="caution">
    <text evidence="1">The sequence shown here is derived from an EMBL/GenBank/DDBJ whole genome shotgun (WGS) entry which is preliminary data.</text>
</comment>
<protein>
    <submittedName>
        <fullName evidence="1">Uncharacterized protein</fullName>
    </submittedName>
</protein>
<dbReference type="EMBL" id="JAUEPO010000002">
    <property type="protein sequence ID" value="KAK3334048.1"/>
    <property type="molecule type" value="Genomic_DNA"/>
</dbReference>
<organism evidence="1 2">
    <name type="scientific">Cercophora scortea</name>
    <dbReference type="NCBI Taxonomy" id="314031"/>
    <lineage>
        <taxon>Eukaryota</taxon>
        <taxon>Fungi</taxon>
        <taxon>Dikarya</taxon>
        <taxon>Ascomycota</taxon>
        <taxon>Pezizomycotina</taxon>
        <taxon>Sordariomycetes</taxon>
        <taxon>Sordariomycetidae</taxon>
        <taxon>Sordariales</taxon>
        <taxon>Lasiosphaeriaceae</taxon>
        <taxon>Cercophora</taxon>
    </lineage>
</organism>
<name>A0AAE0IZE0_9PEZI</name>
<accession>A0AAE0IZE0</accession>
<proteinExistence type="predicted"/>
<keyword evidence="2" id="KW-1185">Reference proteome</keyword>